<protein>
    <submittedName>
        <fullName evidence="8">tRNA modification GTPase TrmE</fullName>
    </submittedName>
</protein>
<dbReference type="SUPFAM" id="SSF116878">
    <property type="entry name" value="TrmE connector domain"/>
    <property type="match status" value="1"/>
</dbReference>
<name>A0AAD7F494_9AGAR</name>
<dbReference type="FunFam" id="3.30.1360.120:FF:000007">
    <property type="entry name" value="tRNA modification GTPase GTPBP3, mitochondrial"/>
    <property type="match status" value="1"/>
</dbReference>
<dbReference type="InterPro" id="IPR027417">
    <property type="entry name" value="P-loop_NTPase"/>
</dbReference>
<evidence type="ECO:0000313" key="9">
    <source>
        <dbReference type="Proteomes" id="UP001218218"/>
    </source>
</evidence>
<dbReference type="NCBIfam" id="TIGR00450">
    <property type="entry name" value="mnmE_trmE_thdF"/>
    <property type="match status" value="1"/>
</dbReference>
<evidence type="ECO:0000256" key="5">
    <source>
        <dbReference type="ARBA" id="ARBA00023134"/>
    </source>
</evidence>
<dbReference type="CDD" id="cd04164">
    <property type="entry name" value="trmE"/>
    <property type="match status" value="1"/>
</dbReference>
<dbReference type="PANTHER" id="PTHR42714:SF2">
    <property type="entry name" value="TRNA MODIFICATION GTPASE GTPBP3, MITOCHONDRIAL"/>
    <property type="match status" value="1"/>
</dbReference>
<dbReference type="Gene3D" id="1.20.120.430">
    <property type="entry name" value="tRNA modification GTPase MnmE domain 2"/>
    <property type="match status" value="1"/>
</dbReference>
<keyword evidence="4 6" id="KW-0547">Nucleotide-binding</keyword>
<dbReference type="InterPro" id="IPR005225">
    <property type="entry name" value="Small_GTP-bd"/>
</dbReference>
<dbReference type="Pfam" id="PF12631">
    <property type="entry name" value="MnmE_helical"/>
    <property type="match status" value="1"/>
</dbReference>
<dbReference type="EMBL" id="JARIHO010000001">
    <property type="protein sequence ID" value="KAJ7367899.1"/>
    <property type="molecule type" value="Genomic_DNA"/>
</dbReference>
<dbReference type="Gene3D" id="3.40.50.300">
    <property type="entry name" value="P-loop containing nucleotide triphosphate hydrolases"/>
    <property type="match status" value="1"/>
</dbReference>
<evidence type="ECO:0000256" key="3">
    <source>
        <dbReference type="ARBA" id="ARBA00022694"/>
    </source>
</evidence>
<dbReference type="SUPFAM" id="SSF52540">
    <property type="entry name" value="P-loop containing nucleoside triphosphate hydrolases"/>
    <property type="match status" value="1"/>
</dbReference>
<gene>
    <name evidence="8" type="ORF">DFH08DRAFT_677772</name>
</gene>
<dbReference type="GO" id="GO:0030488">
    <property type="term" value="P:tRNA methylation"/>
    <property type="evidence" value="ECO:0007669"/>
    <property type="project" value="TreeGrafter"/>
</dbReference>
<dbReference type="NCBIfam" id="TIGR00231">
    <property type="entry name" value="small_GTP"/>
    <property type="match status" value="1"/>
</dbReference>
<feature type="domain" description="TrmE-type G" evidence="7">
    <location>
        <begin position="284"/>
        <end position="446"/>
    </location>
</feature>
<dbReference type="InterPro" id="IPR025867">
    <property type="entry name" value="MnmE_helical"/>
</dbReference>
<dbReference type="InterPro" id="IPR027266">
    <property type="entry name" value="TrmE/GcvT-like"/>
</dbReference>
<dbReference type="Proteomes" id="UP001218218">
    <property type="component" value="Unassembled WGS sequence"/>
</dbReference>
<accession>A0AAD7F494</accession>
<dbReference type="AlphaFoldDB" id="A0AAD7F494"/>
<keyword evidence="9" id="KW-1185">Reference proteome</keyword>
<reference evidence="8" key="1">
    <citation type="submission" date="2023-03" db="EMBL/GenBank/DDBJ databases">
        <title>Massive genome expansion in bonnet fungi (Mycena s.s.) driven by repeated elements and novel gene families across ecological guilds.</title>
        <authorList>
            <consortium name="Lawrence Berkeley National Laboratory"/>
            <person name="Harder C.B."/>
            <person name="Miyauchi S."/>
            <person name="Viragh M."/>
            <person name="Kuo A."/>
            <person name="Thoen E."/>
            <person name="Andreopoulos B."/>
            <person name="Lu D."/>
            <person name="Skrede I."/>
            <person name="Drula E."/>
            <person name="Henrissat B."/>
            <person name="Morin E."/>
            <person name="Kohler A."/>
            <person name="Barry K."/>
            <person name="LaButti K."/>
            <person name="Morin E."/>
            <person name="Salamov A."/>
            <person name="Lipzen A."/>
            <person name="Mereny Z."/>
            <person name="Hegedus B."/>
            <person name="Baldrian P."/>
            <person name="Stursova M."/>
            <person name="Weitz H."/>
            <person name="Taylor A."/>
            <person name="Grigoriev I.V."/>
            <person name="Nagy L.G."/>
            <person name="Martin F."/>
            <person name="Kauserud H."/>
        </authorList>
    </citation>
    <scope>NUCLEOTIDE SEQUENCE</scope>
    <source>
        <strain evidence="8">CBHHK002</strain>
    </source>
</reference>
<evidence type="ECO:0000256" key="4">
    <source>
        <dbReference type="ARBA" id="ARBA00022741"/>
    </source>
</evidence>
<dbReference type="GO" id="GO:0002098">
    <property type="term" value="P:tRNA wobble uridine modification"/>
    <property type="evidence" value="ECO:0007669"/>
    <property type="project" value="TreeGrafter"/>
</dbReference>
<dbReference type="GO" id="GO:0005739">
    <property type="term" value="C:mitochondrion"/>
    <property type="evidence" value="ECO:0007669"/>
    <property type="project" value="UniProtKB-SubCell"/>
</dbReference>
<dbReference type="PROSITE" id="PS51709">
    <property type="entry name" value="G_TRME"/>
    <property type="match status" value="1"/>
</dbReference>
<dbReference type="InterPro" id="IPR018948">
    <property type="entry name" value="GTP-bd_TrmE_N"/>
</dbReference>
<evidence type="ECO:0000256" key="2">
    <source>
        <dbReference type="ARBA" id="ARBA00011043"/>
    </source>
</evidence>
<organism evidence="8 9">
    <name type="scientific">Mycena albidolilacea</name>
    <dbReference type="NCBI Taxonomy" id="1033008"/>
    <lineage>
        <taxon>Eukaryota</taxon>
        <taxon>Fungi</taxon>
        <taxon>Dikarya</taxon>
        <taxon>Basidiomycota</taxon>
        <taxon>Agaricomycotina</taxon>
        <taxon>Agaricomycetes</taxon>
        <taxon>Agaricomycetidae</taxon>
        <taxon>Agaricales</taxon>
        <taxon>Marasmiineae</taxon>
        <taxon>Mycenaceae</taxon>
        <taxon>Mycena</taxon>
    </lineage>
</organism>
<dbReference type="InterPro" id="IPR006073">
    <property type="entry name" value="GTP-bd"/>
</dbReference>
<dbReference type="InterPro" id="IPR027368">
    <property type="entry name" value="MnmE_dom2"/>
</dbReference>
<dbReference type="Gene3D" id="3.30.1360.120">
    <property type="entry name" value="Probable tRNA modification gtpase trme, domain 1"/>
    <property type="match status" value="1"/>
</dbReference>
<proteinExistence type="inferred from homology"/>
<dbReference type="Pfam" id="PF01926">
    <property type="entry name" value="MMR_HSR1"/>
    <property type="match status" value="1"/>
</dbReference>
<comment type="caution">
    <text evidence="8">The sequence shown here is derived from an EMBL/GenBank/DDBJ whole genome shotgun (WGS) entry which is preliminary data.</text>
</comment>
<dbReference type="GO" id="GO:0003924">
    <property type="term" value="F:GTPase activity"/>
    <property type="evidence" value="ECO:0007669"/>
    <property type="project" value="InterPro"/>
</dbReference>
<dbReference type="InterPro" id="IPR031168">
    <property type="entry name" value="G_TrmE"/>
</dbReference>
<evidence type="ECO:0000256" key="1">
    <source>
        <dbReference type="ARBA" id="ARBA00004173"/>
    </source>
</evidence>
<evidence type="ECO:0000259" key="7">
    <source>
        <dbReference type="PROSITE" id="PS51709"/>
    </source>
</evidence>
<dbReference type="PANTHER" id="PTHR42714">
    <property type="entry name" value="TRNA MODIFICATION GTPASE GTPBP3"/>
    <property type="match status" value="1"/>
</dbReference>
<keyword evidence="5 6" id="KW-0342">GTP-binding</keyword>
<dbReference type="HAMAP" id="MF_00379">
    <property type="entry name" value="GTPase_MnmE"/>
    <property type="match status" value="1"/>
</dbReference>
<dbReference type="NCBIfam" id="NF003661">
    <property type="entry name" value="PRK05291.1-3"/>
    <property type="match status" value="1"/>
</dbReference>
<comment type="subcellular location">
    <subcellularLocation>
        <location evidence="1">Mitochondrion</location>
    </subcellularLocation>
</comment>
<keyword evidence="3 6" id="KW-0819">tRNA processing</keyword>
<dbReference type="Pfam" id="PF10396">
    <property type="entry name" value="TrmE_N"/>
    <property type="match status" value="1"/>
</dbReference>
<dbReference type="CDD" id="cd14858">
    <property type="entry name" value="TrmE_N"/>
    <property type="match status" value="1"/>
</dbReference>
<evidence type="ECO:0000313" key="8">
    <source>
        <dbReference type="EMBL" id="KAJ7367899.1"/>
    </source>
</evidence>
<comment type="similarity">
    <text evidence="2 6">Belongs to the TRAFAC class TrmE-Era-EngA-EngB-Septin-like GTPase superfamily. TrmE GTPase family.</text>
</comment>
<evidence type="ECO:0000256" key="6">
    <source>
        <dbReference type="RuleBase" id="RU003313"/>
    </source>
</evidence>
<dbReference type="GO" id="GO:0005525">
    <property type="term" value="F:GTP binding"/>
    <property type="evidence" value="ECO:0007669"/>
    <property type="project" value="UniProtKB-KW"/>
</dbReference>
<sequence>MQWTLNRAVQCARKAGRLPSGNSWVLSRHDQHCLAIAPYKIFVVRSAHTEPKRVRVSHPILSDAQRSTIYALSTPPGKAGVAVVRVSGPDALDVWTRLVKTRKQRVPEPWKMERCRIAHPETGEVLDDGLAVFFKGPKSFTTEDVLELHIHSGRAIISSVLGALSRLPFCRPAEPGEFTRRAFHGGRLDLTQVEGLKDLIDAETEGQRRLALRAAGGATRVQFEQLRTEIIGCLAKIEALIDFGEGEDIEEGVYEEARTRAVKLKNTIESYLQDNRQGEIMRTGVRLTIFGPPNAGKSSLLNFLAQREAAIVTPVPGTTRDILELSLDIGGIPVIVSDTAGLRKTADPVELIGVERARNAIEAADLALCVVSCGDLDRGTGLEFPASVKTLITDETFVLFNKSDLVSGDSETRFRGPHRWMTSLKTGDGTTEFLEGFAKALQAKYALSDEGESGRTPLITHARHRVHLESAAQFIDAFLATSADDIVLGAEELRYAAHAVGKVSGLIDVEDVLDALFRDFCIGK</sequence>
<dbReference type="InterPro" id="IPR004520">
    <property type="entry name" value="GTPase_MnmE"/>
</dbReference>